<dbReference type="PROSITE" id="PS00759">
    <property type="entry name" value="ARGE_DAPE_CPG2_2"/>
    <property type="match status" value="1"/>
</dbReference>
<feature type="domain" description="Peptidase M20 dimerisation" evidence="9">
    <location>
        <begin position="295"/>
        <end position="439"/>
    </location>
</feature>
<name>R7S3A5_PUNST</name>
<dbReference type="OrthoDB" id="3064516at2759"/>
<keyword evidence="11" id="KW-1185">Reference proteome</keyword>
<feature type="binding site" evidence="7">
    <location>
        <position position="214"/>
    </location>
    <ligand>
        <name>Zn(2+)</name>
        <dbReference type="ChEBI" id="CHEBI:29105"/>
        <label>2</label>
    </ligand>
</feature>
<dbReference type="PROSITE" id="PS00758">
    <property type="entry name" value="ARGE_DAPE_CPG2_1"/>
    <property type="match status" value="1"/>
</dbReference>
<feature type="binding site" evidence="7">
    <location>
        <position position="214"/>
    </location>
    <ligand>
        <name>Zn(2+)</name>
        <dbReference type="ChEBI" id="CHEBI:29105"/>
        <label>1</label>
    </ligand>
</feature>
<dbReference type="Gene3D" id="3.30.70.360">
    <property type="match status" value="1"/>
</dbReference>
<keyword evidence="8" id="KW-0812">Transmembrane</keyword>
<keyword evidence="10" id="KW-0121">Carboxypeptidase</keyword>
<dbReference type="InterPro" id="IPR011650">
    <property type="entry name" value="Peptidase_M20_dimer"/>
</dbReference>
<dbReference type="PANTHER" id="PTHR45962:SF1">
    <property type="entry name" value="N-FATTY-ACYL-AMINO ACID SYNTHASE_HYDROLASE PM20D1"/>
    <property type="match status" value="1"/>
</dbReference>
<proteinExistence type="inferred from homology"/>
<dbReference type="OMA" id="PNTINEW"/>
<evidence type="ECO:0000313" key="11">
    <source>
        <dbReference type="Proteomes" id="UP000054196"/>
    </source>
</evidence>
<evidence type="ECO:0000256" key="1">
    <source>
        <dbReference type="ARBA" id="ARBA00006247"/>
    </source>
</evidence>
<feature type="transmembrane region" description="Helical" evidence="8">
    <location>
        <begin position="29"/>
        <end position="46"/>
    </location>
</feature>
<organism evidence="10 11">
    <name type="scientific">Punctularia strigosozonata (strain HHB-11173)</name>
    <name type="common">White-rot fungus</name>
    <dbReference type="NCBI Taxonomy" id="741275"/>
    <lineage>
        <taxon>Eukaryota</taxon>
        <taxon>Fungi</taxon>
        <taxon>Dikarya</taxon>
        <taxon>Basidiomycota</taxon>
        <taxon>Agaricomycotina</taxon>
        <taxon>Agaricomycetes</taxon>
        <taxon>Corticiales</taxon>
        <taxon>Punctulariaceae</taxon>
        <taxon>Punctularia</taxon>
    </lineage>
</organism>
<protein>
    <submittedName>
        <fullName evidence="10">Carboxypeptidase S</fullName>
    </submittedName>
</protein>
<keyword evidence="4" id="KW-0378">Hydrolase</keyword>
<evidence type="ECO:0000256" key="5">
    <source>
        <dbReference type="ARBA" id="ARBA00022833"/>
    </source>
</evidence>
<accession>R7S3A5</accession>
<keyword evidence="8" id="KW-0472">Membrane</keyword>
<feature type="binding site" evidence="7">
    <location>
        <position position="249"/>
    </location>
    <ligand>
        <name>Zn(2+)</name>
        <dbReference type="ChEBI" id="CHEBI:29105"/>
        <label>1</label>
    </ligand>
</feature>
<evidence type="ECO:0000256" key="7">
    <source>
        <dbReference type="PIRSR" id="PIRSR037217-2"/>
    </source>
</evidence>
<dbReference type="PIRSF" id="PIRSF037217">
    <property type="entry name" value="Carboxypeptidase_S"/>
    <property type="match status" value="1"/>
</dbReference>
<dbReference type="eggNOG" id="KOG2275">
    <property type="taxonomic scope" value="Eukaryota"/>
</dbReference>
<dbReference type="Gene3D" id="3.40.630.10">
    <property type="entry name" value="Zn peptidases"/>
    <property type="match status" value="1"/>
</dbReference>
<dbReference type="Proteomes" id="UP000054196">
    <property type="component" value="Unassembled WGS sequence"/>
</dbReference>
<dbReference type="Pfam" id="PF01546">
    <property type="entry name" value="Peptidase_M20"/>
    <property type="match status" value="1"/>
</dbReference>
<dbReference type="SUPFAM" id="SSF55031">
    <property type="entry name" value="Bacterial exopeptidase dimerisation domain"/>
    <property type="match status" value="1"/>
</dbReference>
<dbReference type="SUPFAM" id="SSF53187">
    <property type="entry name" value="Zn-dependent exopeptidases"/>
    <property type="match status" value="1"/>
</dbReference>
<feature type="binding site" evidence="7">
    <location>
        <position position="560"/>
    </location>
    <ligand>
        <name>Zn(2+)</name>
        <dbReference type="ChEBI" id="CHEBI:29105"/>
        <label>1</label>
    </ligand>
</feature>
<dbReference type="GO" id="GO:0004181">
    <property type="term" value="F:metallocarboxypeptidase activity"/>
    <property type="evidence" value="ECO:0007669"/>
    <property type="project" value="InterPro"/>
</dbReference>
<dbReference type="Gene3D" id="1.10.150.900">
    <property type="match status" value="1"/>
</dbReference>
<dbReference type="CDD" id="cd05674">
    <property type="entry name" value="M20_yscS"/>
    <property type="match status" value="1"/>
</dbReference>
<keyword evidence="5 7" id="KW-0862">Zinc</keyword>
<evidence type="ECO:0000256" key="8">
    <source>
        <dbReference type="SAM" id="Phobius"/>
    </source>
</evidence>
<dbReference type="InterPro" id="IPR036264">
    <property type="entry name" value="Bact_exopeptidase_dim_dom"/>
</dbReference>
<feature type="binding site" evidence="7">
    <location>
        <position position="179"/>
    </location>
    <ligand>
        <name>Zn(2+)</name>
        <dbReference type="ChEBI" id="CHEBI:29105"/>
        <label>2</label>
    </ligand>
</feature>
<keyword evidence="2" id="KW-0645">Protease</keyword>
<feature type="binding site" evidence="7">
    <location>
        <position position="277"/>
    </location>
    <ligand>
        <name>Zn(2+)</name>
        <dbReference type="ChEBI" id="CHEBI:29105"/>
        <label>2</label>
    </ligand>
</feature>
<dbReference type="EMBL" id="JH687553">
    <property type="protein sequence ID" value="EIN04703.1"/>
    <property type="molecule type" value="Genomic_DNA"/>
</dbReference>
<dbReference type="InterPro" id="IPR047177">
    <property type="entry name" value="Pept_M20A"/>
</dbReference>
<dbReference type="AlphaFoldDB" id="R7S3A5"/>
<evidence type="ECO:0000259" key="9">
    <source>
        <dbReference type="Pfam" id="PF07687"/>
    </source>
</evidence>
<evidence type="ECO:0000256" key="4">
    <source>
        <dbReference type="ARBA" id="ARBA00022801"/>
    </source>
</evidence>
<comment type="similarity">
    <text evidence="1">Belongs to the peptidase M20A family.</text>
</comment>
<dbReference type="PANTHER" id="PTHR45962">
    <property type="entry name" value="N-FATTY-ACYL-AMINO ACID SYNTHASE/HYDROLASE PM20D1"/>
    <property type="match status" value="1"/>
</dbReference>
<feature type="active site" description="Proton acceptor" evidence="6">
    <location>
        <position position="248"/>
    </location>
</feature>
<keyword evidence="8" id="KW-1133">Transmembrane helix</keyword>
<evidence type="ECO:0000256" key="3">
    <source>
        <dbReference type="ARBA" id="ARBA00022723"/>
    </source>
</evidence>
<dbReference type="Pfam" id="PF07687">
    <property type="entry name" value="M20_dimer"/>
    <property type="match status" value="1"/>
</dbReference>
<dbReference type="KEGG" id="psq:PUNSTDRAFT_108063"/>
<dbReference type="RefSeq" id="XP_007388096.1">
    <property type="nucleotide sequence ID" value="XM_007388034.1"/>
</dbReference>
<reference evidence="11" key="1">
    <citation type="journal article" date="2012" name="Science">
        <title>The Paleozoic origin of enzymatic lignin decomposition reconstructed from 31 fungal genomes.</title>
        <authorList>
            <person name="Floudas D."/>
            <person name="Binder M."/>
            <person name="Riley R."/>
            <person name="Barry K."/>
            <person name="Blanchette R.A."/>
            <person name="Henrissat B."/>
            <person name="Martinez A.T."/>
            <person name="Otillar R."/>
            <person name="Spatafora J.W."/>
            <person name="Yadav J.S."/>
            <person name="Aerts A."/>
            <person name="Benoit I."/>
            <person name="Boyd A."/>
            <person name="Carlson A."/>
            <person name="Copeland A."/>
            <person name="Coutinho P.M."/>
            <person name="de Vries R.P."/>
            <person name="Ferreira P."/>
            <person name="Findley K."/>
            <person name="Foster B."/>
            <person name="Gaskell J."/>
            <person name="Glotzer D."/>
            <person name="Gorecki P."/>
            <person name="Heitman J."/>
            <person name="Hesse C."/>
            <person name="Hori C."/>
            <person name="Igarashi K."/>
            <person name="Jurgens J.A."/>
            <person name="Kallen N."/>
            <person name="Kersten P."/>
            <person name="Kohler A."/>
            <person name="Kuees U."/>
            <person name="Kumar T.K.A."/>
            <person name="Kuo A."/>
            <person name="LaButti K."/>
            <person name="Larrondo L.F."/>
            <person name="Lindquist E."/>
            <person name="Ling A."/>
            <person name="Lombard V."/>
            <person name="Lucas S."/>
            <person name="Lundell T."/>
            <person name="Martin R."/>
            <person name="McLaughlin D.J."/>
            <person name="Morgenstern I."/>
            <person name="Morin E."/>
            <person name="Murat C."/>
            <person name="Nagy L.G."/>
            <person name="Nolan M."/>
            <person name="Ohm R.A."/>
            <person name="Patyshakuliyeva A."/>
            <person name="Rokas A."/>
            <person name="Ruiz-Duenas F.J."/>
            <person name="Sabat G."/>
            <person name="Salamov A."/>
            <person name="Samejima M."/>
            <person name="Schmutz J."/>
            <person name="Slot J.C."/>
            <person name="St John F."/>
            <person name="Stenlid J."/>
            <person name="Sun H."/>
            <person name="Sun S."/>
            <person name="Syed K."/>
            <person name="Tsang A."/>
            <person name="Wiebenga A."/>
            <person name="Young D."/>
            <person name="Pisabarro A."/>
            <person name="Eastwood D.C."/>
            <person name="Martin F."/>
            <person name="Cullen D."/>
            <person name="Grigoriev I.V."/>
            <person name="Hibbett D.S."/>
        </authorList>
    </citation>
    <scope>NUCLEOTIDE SEQUENCE [LARGE SCALE GENOMIC DNA]</scope>
    <source>
        <strain evidence="11">HHB-11173 SS5</strain>
    </source>
</reference>
<evidence type="ECO:0000313" key="10">
    <source>
        <dbReference type="EMBL" id="EIN04703.1"/>
    </source>
</evidence>
<dbReference type="InterPro" id="IPR001261">
    <property type="entry name" value="ArgE/DapE_CS"/>
</dbReference>
<dbReference type="FunFam" id="3.40.630.10:FF:000027">
    <property type="entry name" value="N-fatty-acyl-amino acid synthase/hydrolase PM20D1"/>
    <property type="match status" value="1"/>
</dbReference>
<dbReference type="HOGENOM" id="CLU_021802_11_0_1"/>
<keyword evidence="3 7" id="KW-0479">Metal-binding</keyword>
<evidence type="ECO:0000256" key="6">
    <source>
        <dbReference type="PIRSR" id="PIRSR037217-1"/>
    </source>
</evidence>
<dbReference type="GeneID" id="18876134"/>
<dbReference type="InterPro" id="IPR002933">
    <property type="entry name" value="Peptidase_M20"/>
</dbReference>
<dbReference type="GO" id="GO:0046872">
    <property type="term" value="F:metal ion binding"/>
    <property type="evidence" value="ECO:0007669"/>
    <property type="project" value="UniProtKB-KW"/>
</dbReference>
<gene>
    <name evidence="10" type="ORF">PUNSTDRAFT_108063</name>
</gene>
<sequence length="590" mass="64467">MANDTKALLPQAAEGRVSKPAKWTTKSRVFFLLKFYWTFYVLFWLLPRLICEHFGPSSPPGGYVDPDGACPQVDALEPAGANGELWANLSALYAEDSYEKRAISWLSGAVRVPTETYDDMGPVGEDERWDTRGPFHEYLLEAFPTIHSSLKLTKVNTYGLLYEWPGTDSTLKPILLMGHQDVVPVNPDTVDQWAHPPYSGYFDGESIWGRGSSDDKSGLIAILATIETLLEHKFQPTRSIVLSFGFDEEAGGPQGAKPLAEFLLDKYGKDAFALIIDEGAGYVEQFGGIFATPGIGEKGSANVKIEIHTPGGHSSIPPKHTSIGMLSSLLVHLEANPFPVHLSRGTPVYQTLQCVAAHAPDVPPKLRRALVKGRKSDRQLRKAEEIVFENNALKALAGTTQAADIVAGGVKSNALPEQATALVNHRIATDSSLKDLRAHYPGLFKHLASSFNLSYTAFDATILDSKATFGDLIVSSPYALEPAPVTPTDADAKPYALLSGSIRTTYAKRREAKGLEAEKVFVAPGIMSGNTDTKYYWDLSKHIFRYNHHNQGTGGLGRIHTVNESMESESFLEVILFFTTLILNADSADL</sequence>
<dbReference type="InterPro" id="IPR017141">
    <property type="entry name" value="Pept_M20_carboxypep"/>
</dbReference>
<feature type="active site" evidence="6">
    <location>
        <position position="181"/>
    </location>
</feature>
<dbReference type="GO" id="GO:0000328">
    <property type="term" value="C:fungal-type vacuole lumen"/>
    <property type="evidence" value="ECO:0007669"/>
    <property type="project" value="TreeGrafter"/>
</dbReference>
<evidence type="ECO:0000256" key="2">
    <source>
        <dbReference type="ARBA" id="ARBA00022670"/>
    </source>
</evidence>
<dbReference type="GO" id="GO:0051603">
    <property type="term" value="P:proteolysis involved in protein catabolic process"/>
    <property type="evidence" value="ECO:0007669"/>
    <property type="project" value="TreeGrafter"/>
</dbReference>